<evidence type="ECO:0000313" key="8">
    <source>
        <dbReference type="Proteomes" id="UP000199648"/>
    </source>
</evidence>
<dbReference type="Proteomes" id="UP000199648">
    <property type="component" value="Unassembled WGS sequence"/>
</dbReference>
<feature type="compositionally biased region" description="Basic and acidic residues" evidence="4">
    <location>
        <begin position="186"/>
        <end position="202"/>
    </location>
</feature>
<dbReference type="PANTHER" id="PTHR13610">
    <property type="entry name" value="METHYLTRANSFERASE DOMAIN-CONTAINING PROTEIN"/>
    <property type="match status" value="1"/>
</dbReference>
<dbReference type="Gene3D" id="3.40.50.150">
    <property type="entry name" value="Vaccinia Virus protein VP39"/>
    <property type="match status" value="1"/>
</dbReference>
<dbReference type="EMBL" id="FMWD01000006">
    <property type="protein sequence ID" value="SCZ62162.1"/>
    <property type="molecule type" value="Genomic_DNA"/>
</dbReference>
<evidence type="ECO:0000256" key="3">
    <source>
        <dbReference type="ARBA" id="ARBA00022691"/>
    </source>
</evidence>
<dbReference type="PANTHER" id="PTHR13610:SF11">
    <property type="entry name" value="METHYLTRANSFERASE DOMAIN-CONTAINING PROTEIN"/>
    <property type="match status" value="1"/>
</dbReference>
<feature type="signal peptide" evidence="5">
    <location>
        <begin position="1"/>
        <end position="24"/>
    </location>
</feature>
<keyword evidence="8" id="KW-1185">Reference proteome</keyword>
<dbReference type="Pfam" id="PF13649">
    <property type="entry name" value="Methyltransf_25"/>
    <property type="match status" value="1"/>
</dbReference>
<name>A0A1G5QKC0_9GAMM</name>
<accession>A0A1G5QKC0</accession>
<dbReference type="CDD" id="cd02440">
    <property type="entry name" value="AdoMet_MTases"/>
    <property type="match status" value="1"/>
</dbReference>
<dbReference type="InterPro" id="IPR041698">
    <property type="entry name" value="Methyltransf_25"/>
</dbReference>
<feature type="region of interest" description="Disordered" evidence="4">
    <location>
        <begin position="178"/>
        <end position="202"/>
    </location>
</feature>
<protein>
    <submittedName>
        <fullName evidence="7">Methyltransferase domain-containing protein</fullName>
    </submittedName>
</protein>
<dbReference type="GO" id="GO:0016279">
    <property type="term" value="F:protein-lysine N-methyltransferase activity"/>
    <property type="evidence" value="ECO:0007669"/>
    <property type="project" value="InterPro"/>
</dbReference>
<feature type="domain" description="Methyltransferase" evidence="6">
    <location>
        <begin position="59"/>
        <end position="143"/>
    </location>
</feature>
<evidence type="ECO:0000259" key="6">
    <source>
        <dbReference type="Pfam" id="PF13649"/>
    </source>
</evidence>
<evidence type="ECO:0000256" key="4">
    <source>
        <dbReference type="SAM" id="MobiDB-lite"/>
    </source>
</evidence>
<keyword evidence="5" id="KW-0732">Signal</keyword>
<organism evidence="7 8">
    <name type="scientific">Thiohalomonas denitrificans</name>
    <dbReference type="NCBI Taxonomy" id="415747"/>
    <lineage>
        <taxon>Bacteria</taxon>
        <taxon>Pseudomonadati</taxon>
        <taxon>Pseudomonadota</taxon>
        <taxon>Gammaproteobacteria</taxon>
        <taxon>Thiohalomonadales</taxon>
        <taxon>Thiohalomonadaceae</taxon>
        <taxon>Thiohalomonas</taxon>
    </lineage>
</organism>
<dbReference type="GO" id="GO:0032259">
    <property type="term" value="P:methylation"/>
    <property type="evidence" value="ECO:0007669"/>
    <property type="project" value="UniProtKB-KW"/>
</dbReference>
<evidence type="ECO:0000313" key="7">
    <source>
        <dbReference type="EMBL" id="SCZ62162.1"/>
    </source>
</evidence>
<keyword evidence="2 7" id="KW-0808">Transferase</keyword>
<dbReference type="InterPro" id="IPR029063">
    <property type="entry name" value="SAM-dependent_MTases_sf"/>
</dbReference>
<dbReference type="OrthoDB" id="9792690at2"/>
<dbReference type="AlphaFoldDB" id="A0A1G5QKC0"/>
<sequence>MSIRARHCSLALLLLAMLSQPLTAQWADNLDVPYVPTPQSVVDEMLSIAGVTEDDVLYDLGSGDGRIVITAAEQFGARAVGIDIDPARIAESRENARVAGVEDRVRFIQQDLFDADIGEATVVTLYLLGSVNDRLRPKLLDELKPGTRVVSHAFDMGDWQPLETRSVGGSTIYLWEVPEKAGQSSERADNRSLPKEPKSGSG</sequence>
<gene>
    <name evidence="7" type="ORF">SAMN03097708_02269</name>
</gene>
<keyword evidence="3" id="KW-0949">S-adenosyl-L-methionine</keyword>
<keyword evidence="1 7" id="KW-0489">Methyltransferase</keyword>
<evidence type="ECO:0000256" key="5">
    <source>
        <dbReference type="SAM" id="SignalP"/>
    </source>
</evidence>
<proteinExistence type="predicted"/>
<dbReference type="SUPFAM" id="SSF53335">
    <property type="entry name" value="S-adenosyl-L-methionine-dependent methyltransferases"/>
    <property type="match status" value="1"/>
</dbReference>
<reference evidence="7 8" key="1">
    <citation type="submission" date="2016-10" db="EMBL/GenBank/DDBJ databases">
        <authorList>
            <person name="de Groot N.N."/>
        </authorList>
    </citation>
    <scope>NUCLEOTIDE SEQUENCE [LARGE SCALE GENOMIC DNA]</scope>
    <source>
        <strain evidence="7 8">HLD2</strain>
    </source>
</reference>
<evidence type="ECO:0000256" key="2">
    <source>
        <dbReference type="ARBA" id="ARBA00022679"/>
    </source>
</evidence>
<dbReference type="InterPro" id="IPR026170">
    <property type="entry name" value="FAM173A/B"/>
</dbReference>
<dbReference type="STRING" id="415747.SAMN03097708_02269"/>
<evidence type="ECO:0000256" key="1">
    <source>
        <dbReference type="ARBA" id="ARBA00022603"/>
    </source>
</evidence>
<feature type="chain" id="PRO_5011654583" evidence="5">
    <location>
        <begin position="25"/>
        <end position="202"/>
    </location>
</feature>